<name>A0ABR0A0U4_9CRUS</name>
<reference evidence="1 2" key="1">
    <citation type="journal article" date="2023" name="Nucleic Acids Res.">
        <title>The hologenome of Daphnia magna reveals possible DNA methylation and microbiome-mediated evolution of the host genome.</title>
        <authorList>
            <person name="Chaturvedi A."/>
            <person name="Li X."/>
            <person name="Dhandapani V."/>
            <person name="Marshall H."/>
            <person name="Kissane S."/>
            <person name="Cuenca-Cambronero M."/>
            <person name="Asole G."/>
            <person name="Calvet F."/>
            <person name="Ruiz-Romero M."/>
            <person name="Marangio P."/>
            <person name="Guigo R."/>
            <person name="Rago D."/>
            <person name="Mirbahai L."/>
            <person name="Eastwood N."/>
            <person name="Colbourne J.K."/>
            <person name="Zhou J."/>
            <person name="Mallon E."/>
            <person name="Orsini L."/>
        </authorList>
    </citation>
    <scope>NUCLEOTIDE SEQUENCE [LARGE SCALE GENOMIC DNA]</scope>
    <source>
        <strain evidence="1">LRV0_1</strain>
    </source>
</reference>
<evidence type="ECO:0000313" key="2">
    <source>
        <dbReference type="Proteomes" id="UP001234178"/>
    </source>
</evidence>
<sequence length="85" mass="9426">MFKLSDNISLFDDCNITVVRAKITSLKQRQTEHRPKFMFKPCTGAVDSVNMKPTVQSVDLLKSSNNFAGSHDCCSADTQTTNTPL</sequence>
<accession>A0ABR0A0U4</accession>
<evidence type="ECO:0000313" key="1">
    <source>
        <dbReference type="EMBL" id="KAK4018716.1"/>
    </source>
</evidence>
<keyword evidence="2" id="KW-1185">Reference proteome</keyword>
<comment type="caution">
    <text evidence="1">The sequence shown here is derived from an EMBL/GenBank/DDBJ whole genome shotgun (WGS) entry which is preliminary data.</text>
</comment>
<dbReference type="EMBL" id="JAOYFB010000036">
    <property type="protein sequence ID" value="KAK4018716.1"/>
    <property type="molecule type" value="Genomic_DNA"/>
</dbReference>
<gene>
    <name evidence="1" type="ORF">OUZ56_000761</name>
</gene>
<dbReference type="Proteomes" id="UP001234178">
    <property type="component" value="Unassembled WGS sequence"/>
</dbReference>
<proteinExistence type="predicted"/>
<protein>
    <submittedName>
        <fullName evidence="1">Uncharacterized protein</fullName>
    </submittedName>
</protein>
<organism evidence="1 2">
    <name type="scientific">Daphnia magna</name>
    <dbReference type="NCBI Taxonomy" id="35525"/>
    <lineage>
        <taxon>Eukaryota</taxon>
        <taxon>Metazoa</taxon>
        <taxon>Ecdysozoa</taxon>
        <taxon>Arthropoda</taxon>
        <taxon>Crustacea</taxon>
        <taxon>Branchiopoda</taxon>
        <taxon>Diplostraca</taxon>
        <taxon>Cladocera</taxon>
        <taxon>Anomopoda</taxon>
        <taxon>Daphniidae</taxon>
        <taxon>Daphnia</taxon>
    </lineage>
</organism>